<dbReference type="GO" id="GO:0005829">
    <property type="term" value="C:cytosol"/>
    <property type="evidence" value="ECO:0007669"/>
    <property type="project" value="TreeGrafter"/>
</dbReference>
<reference evidence="3 4" key="1">
    <citation type="submission" date="2018-10" db="EMBL/GenBank/DDBJ databases">
        <title>Phylogenomics of Brevibacillus.</title>
        <authorList>
            <person name="Dunlap C."/>
        </authorList>
    </citation>
    <scope>NUCLEOTIDE SEQUENCE [LARGE SCALE GENOMIC DNA]</scope>
    <source>
        <strain evidence="3 4">JCM 15085</strain>
    </source>
</reference>
<dbReference type="GO" id="GO:0003677">
    <property type="term" value="F:DNA binding"/>
    <property type="evidence" value="ECO:0007669"/>
    <property type="project" value="UniProtKB-KW"/>
</dbReference>
<dbReference type="EMBL" id="RHHT01000062">
    <property type="protein sequence ID" value="RNB72146.1"/>
    <property type="molecule type" value="Genomic_DNA"/>
</dbReference>
<organism evidence="3 4">
    <name type="scientific">Brevibacillus panacihumi</name>
    <dbReference type="NCBI Taxonomy" id="497735"/>
    <lineage>
        <taxon>Bacteria</taxon>
        <taxon>Bacillati</taxon>
        <taxon>Bacillota</taxon>
        <taxon>Bacilli</taxon>
        <taxon>Bacillales</taxon>
        <taxon>Paenibacillaceae</taxon>
        <taxon>Brevibacillus</taxon>
    </lineage>
</organism>
<name>A0A3M8C8W1_9BACL</name>
<dbReference type="RefSeq" id="WP_007781815.1">
    <property type="nucleotide sequence ID" value="NZ_RHHT01000062.1"/>
</dbReference>
<dbReference type="InterPro" id="IPR010982">
    <property type="entry name" value="Lambda_DNA-bd_dom_sf"/>
</dbReference>
<evidence type="ECO:0000313" key="3">
    <source>
        <dbReference type="EMBL" id="RNB72146.1"/>
    </source>
</evidence>
<dbReference type="Gene3D" id="1.10.260.40">
    <property type="entry name" value="lambda repressor-like DNA-binding domains"/>
    <property type="match status" value="1"/>
</dbReference>
<dbReference type="Proteomes" id="UP000281915">
    <property type="component" value="Unassembled WGS sequence"/>
</dbReference>
<dbReference type="AlphaFoldDB" id="A0A3M8C8W1"/>
<dbReference type="InterPro" id="IPR050807">
    <property type="entry name" value="TransReg_Diox_bact_type"/>
</dbReference>
<evidence type="ECO:0000256" key="1">
    <source>
        <dbReference type="ARBA" id="ARBA00023125"/>
    </source>
</evidence>
<evidence type="ECO:0000313" key="4">
    <source>
        <dbReference type="Proteomes" id="UP000281915"/>
    </source>
</evidence>
<sequence>MGIGENIRLYRKKKGLTQQQLADLTNLSRSYLADIERNRYNPSVDTLKSIAKGLQINPNVLLNEEFNDASTLSPKEERDIVKELERIMADLKNNEALAFHGEPIDEEEMELLRASLENSLRIAKMVAKKKFTPKKYRK</sequence>
<dbReference type="PROSITE" id="PS50943">
    <property type="entry name" value="HTH_CROC1"/>
    <property type="match status" value="1"/>
</dbReference>
<feature type="domain" description="HTH cro/C1-type" evidence="2">
    <location>
        <begin position="7"/>
        <end position="61"/>
    </location>
</feature>
<dbReference type="SUPFAM" id="SSF47413">
    <property type="entry name" value="lambda repressor-like DNA-binding domains"/>
    <property type="match status" value="1"/>
</dbReference>
<dbReference type="PANTHER" id="PTHR46797">
    <property type="entry name" value="HTH-TYPE TRANSCRIPTIONAL REGULATOR"/>
    <property type="match status" value="1"/>
</dbReference>
<accession>A0A3M8C8W1</accession>
<dbReference type="Pfam" id="PF01381">
    <property type="entry name" value="HTH_3"/>
    <property type="match status" value="1"/>
</dbReference>
<protein>
    <submittedName>
        <fullName evidence="3">Helix-turn-helix domain-containing protein</fullName>
    </submittedName>
</protein>
<dbReference type="SMART" id="SM00530">
    <property type="entry name" value="HTH_XRE"/>
    <property type="match status" value="1"/>
</dbReference>
<comment type="caution">
    <text evidence="3">The sequence shown here is derived from an EMBL/GenBank/DDBJ whole genome shotgun (WGS) entry which is preliminary data.</text>
</comment>
<gene>
    <name evidence="3" type="ORF">EDM58_21820</name>
</gene>
<keyword evidence="1" id="KW-0238">DNA-binding</keyword>
<dbReference type="GO" id="GO:0003700">
    <property type="term" value="F:DNA-binding transcription factor activity"/>
    <property type="evidence" value="ECO:0007669"/>
    <property type="project" value="TreeGrafter"/>
</dbReference>
<proteinExistence type="predicted"/>
<dbReference type="CDD" id="cd00093">
    <property type="entry name" value="HTH_XRE"/>
    <property type="match status" value="1"/>
</dbReference>
<dbReference type="InterPro" id="IPR001387">
    <property type="entry name" value="Cro/C1-type_HTH"/>
</dbReference>
<evidence type="ECO:0000259" key="2">
    <source>
        <dbReference type="PROSITE" id="PS50943"/>
    </source>
</evidence>
<dbReference type="PANTHER" id="PTHR46797:SF1">
    <property type="entry name" value="METHYLPHOSPHONATE SYNTHASE"/>
    <property type="match status" value="1"/>
</dbReference>